<dbReference type="AlphaFoldDB" id="A0A8J6XBH1"/>
<sequence>MEPELLEETLTNIQKLQSIMIDVATGESRIQDKEDDYTKLYQEVASQIADLQDEGHKIENPNNFQSLWVWHSHWKPNLNGYASRGAFIHKLYTSVFNEITN</sequence>
<organism evidence="1 2">
    <name type="scientific">Iningainema tapete BLCC-T55</name>
    <dbReference type="NCBI Taxonomy" id="2748662"/>
    <lineage>
        <taxon>Bacteria</taxon>
        <taxon>Bacillati</taxon>
        <taxon>Cyanobacteriota</taxon>
        <taxon>Cyanophyceae</taxon>
        <taxon>Nostocales</taxon>
        <taxon>Scytonemataceae</taxon>
        <taxon>Iningainema tapete</taxon>
    </lineage>
</organism>
<proteinExistence type="predicted"/>
<name>A0A8J6XBH1_9CYAN</name>
<accession>A0A8J6XBH1</accession>
<dbReference type="EMBL" id="JACXAE010000027">
    <property type="protein sequence ID" value="MBD2771624.1"/>
    <property type="molecule type" value="Genomic_DNA"/>
</dbReference>
<comment type="caution">
    <text evidence="1">The sequence shown here is derived from an EMBL/GenBank/DDBJ whole genome shotgun (WGS) entry which is preliminary data.</text>
</comment>
<dbReference type="Proteomes" id="UP000629098">
    <property type="component" value="Unassembled WGS sequence"/>
</dbReference>
<keyword evidence="2" id="KW-1185">Reference proteome</keyword>
<gene>
    <name evidence="1" type="ORF">ICL16_05815</name>
</gene>
<evidence type="ECO:0000313" key="1">
    <source>
        <dbReference type="EMBL" id="MBD2771624.1"/>
    </source>
</evidence>
<reference evidence="1" key="1">
    <citation type="submission" date="2020-09" db="EMBL/GenBank/DDBJ databases">
        <title>Iningainema tapete sp. nov. (Scytonemataceae, Cyanobacteria) from greenhouses in central Florida (USA) produces two types of nodularin with biosynthetic potential for microcystin-LR and anabaenopeptins.</title>
        <authorList>
            <person name="Berthold D.E."/>
            <person name="Lefler F.W."/>
            <person name="Huang I.-S."/>
            <person name="Abdulla H."/>
            <person name="Zimba P.V."/>
            <person name="Laughinghouse H.D. IV."/>
        </authorList>
    </citation>
    <scope>NUCLEOTIDE SEQUENCE</scope>
    <source>
        <strain evidence="1">BLCCT55</strain>
    </source>
</reference>
<protein>
    <submittedName>
        <fullName evidence="1">Uncharacterized protein</fullName>
    </submittedName>
</protein>
<dbReference type="RefSeq" id="WP_190825920.1">
    <property type="nucleotide sequence ID" value="NZ_CAWPPI010000027.1"/>
</dbReference>
<evidence type="ECO:0000313" key="2">
    <source>
        <dbReference type="Proteomes" id="UP000629098"/>
    </source>
</evidence>